<proteinExistence type="predicted"/>
<dbReference type="AlphaFoldDB" id="A0A3P8MEC4"/>
<dbReference type="EMBL" id="LR131273">
    <property type="protein sequence ID" value="VDR39953.1"/>
    <property type="molecule type" value="Genomic_DNA"/>
</dbReference>
<evidence type="ECO:0000313" key="2">
    <source>
        <dbReference type="Proteomes" id="UP000271626"/>
    </source>
</evidence>
<protein>
    <recommendedName>
        <fullName evidence="3">Winged helix DNA-binding domain-containing protein</fullName>
    </recommendedName>
</protein>
<evidence type="ECO:0000313" key="1">
    <source>
        <dbReference type="EMBL" id="VDR39953.1"/>
    </source>
</evidence>
<dbReference type="Pfam" id="PF06224">
    <property type="entry name" value="AlkZ-like"/>
    <property type="match status" value="1"/>
</dbReference>
<organism evidence="1 2">
    <name type="scientific">Tsukamurella paurometabola</name>
    <name type="common">Corynebacterium paurometabolum</name>
    <dbReference type="NCBI Taxonomy" id="2061"/>
    <lineage>
        <taxon>Bacteria</taxon>
        <taxon>Bacillati</taxon>
        <taxon>Actinomycetota</taxon>
        <taxon>Actinomycetes</taxon>
        <taxon>Mycobacteriales</taxon>
        <taxon>Tsukamurellaceae</taxon>
        <taxon>Tsukamurella</taxon>
    </lineage>
</organism>
<reference evidence="1 2" key="1">
    <citation type="submission" date="2018-12" db="EMBL/GenBank/DDBJ databases">
        <authorList>
            <consortium name="Pathogen Informatics"/>
        </authorList>
    </citation>
    <scope>NUCLEOTIDE SEQUENCE [LARGE SCALE GENOMIC DNA]</scope>
    <source>
        <strain evidence="1 2">NCTC10741</strain>
    </source>
</reference>
<dbReference type="InterPro" id="IPR009351">
    <property type="entry name" value="AlkZ-like"/>
</dbReference>
<dbReference type="OrthoDB" id="9148135at2"/>
<gene>
    <name evidence="1" type="ORF">NCTC10741_03103</name>
</gene>
<dbReference type="RefSeq" id="WP_126196999.1">
    <property type="nucleotide sequence ID" value="NZ_CP085954.1"/>
</dbReference>
<dbReference type="PANTHER" id="PTHR38479:SF2">
    <property type="entry name" value="WINGED HELIX DNA-BINDING DOMAIN-CONTAINING PROTEIN"/>
    <property type="match status" value="1"/>
</dbReference>
<dbReference type="Proteomes" id="UP000271626">
    <property type="component" value="Chromosome"/>
</dbReference>
<evidence type="ECO:0008006" key="3">
    <source>
        <dbReference type="Google" id="ProtNLM"/>
    </source>
</evidence>
<accession>A0A3P8MEC4</accession>
<dbReference type="PANTHER" id="PTHR38479">
    <property type="entry name" value="LMO0824 PROTEIN"/>
    <property type="match status" value="1"/>
</dbReference>
<sequence>MGPTAAADPEIRRIRALRLRAQGLVPGARDWRTAPDVARGMLAIQAQDGAAARFALSLRASEHPDDATVLADLAAGRITRNRPARGTLQITAPEDLHWLSAALTVRSRAEAAKRRPQLGITDAMMADAERIVRAELAGGGTRTRPELVAACADAGLPLDNSQTGHILRDLTELMAIVFADPGQKADVFALADDWIGERRDPEHALGEAVSRFVAARGPVTRQDIGKWAYLPMGAVDEGIDAAGDTVERITLAGNRFLVARGTADVADSQVDEALARPLLLPGFDEYIIGYGSRAPQLDETFLSRIVPGRNGVFKPIVVVDGEIVGTWSRKATAKTVTVTIEPFTRITAATKHRLEGPVRDYGRFLGTAAVLA</sequence>
<name>A0A3P8MEC4_TSUPA</name>